<dbReference type="PANTHER" id="PTHR33055:SF3">
    <property type="entry name" value="PUTATIVE TRANSPOSASE FOR IS117-RELATED"/>
    <property type="match status" value="1"/>
</dbReference>
<comment type="caution">
    <text evidence="3">The sequence shown here is derived from an EMBL/GenBank/DDBJ whole genome shotgun (WGS) entry which is preliminary data.</text>
</comment>
<dbReference type="HOGENOM" id="CLU_036902_0_1_7"/>
<organism evidence="3 4">
    <name type="scientific">Entotheonella factor</name>
    <dbReference type="NCBI Taxonomy" id="1429438"/>
    <lineage>
        <taxon>Bacteria</taxon>
        <taxon>Pseudomonadati</taxon>
        <taxon>Nitrospinota/Tectimicrobiota group</taxon>
        <taxon>Candidatus Tectimicrobiota</taxon>
        <taxon>Candidatus Entotheonellia</taxon>
        <taxon>Candidatus Entotheonellales</taxon>
        <taxon>Candidatus Entotheonellaceae</taxon>
        <taxon>Candidatus Entotheonella</taxon>
    </lineage>
</organism>
<dbReference type="NCBIfam" id="NF033542">
    <property type="entry name" value="transpos_IS110"/>
    <property type="match status" value="1"/>
</dbReference>
<dbReference type="InterPro" id="IPR047650">
    <property type="entry name" value="Transpos_IS110"/>
</dbReference>
<dbReference type="PANTHER" id="PTHR33055">
    <property type="entry name" value="TRANSPOSASE FOR INSERTION SEQUENCE ELEMENT IS1111A"/>
    <property type="match status" value="1"/>
</dbReference>
<evidence type="ECO:0000259" key="2">
    <source>
        <dbReference type="Pfam" id="PF02371"/>
    </source>
</evidence>
<dbReference type="InterPro" id="IPR002525">
    <property type="entry name" value="Transp_IS110-like_N"/>
</dbReference>
<evidence type="ECO:0000313" key="4">
    <source>
        <dbReference type="Proteomes" id="UP000019141"/>
    </source>
</evidence>
<dbReference type="GO" id="GO:0003677">
    <property type="term" value="F:DNA binding"/>
    <property type="evidence" value="ECO:0007669"/>
    <property type="project" value="InterPro"/>
</dbReference>
<evidence type="ECO:0000313" key="3">
    <source>
        <dbReference type="EMBL" id="ETW92768.1"/>
    </source>
</evidence>
<proteinExistence type="predicted"/>
<dbReference type="InterPro" id="IPR003346">
    <property type="entry name" value="Transposase_20"/>
</dbReference>
<dbReference type="AlphaFoldDB" id="W4L3V2"/>
<accession>W4L3V2</accession>
<feature type="domain" description="Transposase IS116/IS110/IS902 C-terminal" evidence="2">
    <location>
        <begin position="270"/>
        <end position="354"/>
    </location>
</feature>
<keyword evidence="4" id="KW-1185">Reference proteome</keyword>
<feature type="domain" description="Transposase IS110-like N-terminal" evidence="1">
    <location>
        <begin position="6"/>
        <end position="162"/>
    </location>
</feature>
<dbReference type="GO" id="GO:0004803">
    <property type="term" value="F:transposase activity"/>
    <property type="evidence" value="ECO:0007669"/>
    <property type="project" value="InterPro"/>
</dbReference>
<name>W4L3V2_ENTF1</name>
<dbReference type="Pfam" id="PF02371">
    <property type="entry name" value="Transposase_20"/>
    <property type="match status" value="1"/>
</dbReference>
<dbReference type="Proteomes" id="UP000019141">
    <property type="component" value="Unassembled WGS sequence"/>
</dbReference>
<evidence type="ECO:0000259" key="1">
    <source>
        <dbReference type="Pfam" id="PF01548"/>
    </source>
</evidence>
<dbReference type="Pfam" id="PF01548">
    <property type="entry name" value="DEDD_Tnp_IS110"/>
    <property type="match status" value="1"/>
</dbReference>
<sequence>MKVKMGIDWSEKKHDVMMLDETGRALGYAQIEHSQKGFRQIEEMRKKTGASHDEVTVGLETAHNLLIDYLWSSGYKNVYVVPPNVVNKSRERYSQSGAHNDKSDAYVIADLLRTDVHRFYPWSPGSELLQQMRVVSSATQYWTKETVALSNRLRACLLRYHPALLEVFSNWPSRIACHLVLTYPTPEHVRNSTYEGFQEFLKQHRHTQPRKWVTCYDKLTATYPTSAPAFVPAYQREALQLAECLLLALRYEQETLDQLQSLFLQHPDQHIFASLPGAGQLLAPSLLVKFGEDRKRFPSPMSLQSLAGTCPVTKQSGKVRTVHFRRACDHDFRYFTQQFARCSRKESSWAAAFYTAARQRGLKKSHADRTLANRWICIIWKLWQDKKPYDESFHLQQRAHRRQPIA</sequence>
<gene>
    <name evidence="3" type="ORF">ETSY1_42230</name>
</gene>
<reference evidence="3 4" key="1">
    <citation type="journal article" date="2014" name="Nature">
        <title>An environmental bacterial taxon with a large and distinct metabolic repertoire.</title>
        <authorList>
            <person name="Wilson M.C."/>
            <person name="Mori T."/>
            <person name="Ruckert C."/>
            <person name="Uria A.R."/>
            <person name="Helf M.J."/>
            <person name="Takada K."/>
            <person name="Gernert C."/>
            <person name="Steffens U.A."/>
            <person name="Heycke N."/>
            <person name="Schmitt S."/>
            <person name="Rinke C."/>
            <person name="Helfrich E.J."/>
            <person name="Brachmann A.O."/>
            <person name="Gurgui C."/>
            <person name="Wakimoto T."/>
            <person name="Kracht M."/>
            <person name="Crusemann M."/>
            <person name="Hentschel U."/>
            <person name="Abe I."/>
            <person name="Matsunaga S."/>
            <person name="Kalinowski J."/>
            <person name="Takeyama H."/>
            <person name="Piel J."/>
        </authorList>
    </citation>
    <scope>NUCLEOTIDE SEQUENCE [LARGE SCALE GENOMIC DNA]</scope>
    <source>
        <strain evidence="4">TSY1</strain>
    </source>
</reference>
<protein>
    <submittedName>
        <fullName evidence="3">Uncharacterized protein</fullName>
    </submittedName>
</protein>
<dbReference type="GO" id="GO:0006313">
    <property type="term" value="P:DNA transposition"/>
    <property type="evidence" value="ECO:0007669"/>
    <property type="project" value="InterPro"/>
</dbReference>
<dbReference type="EMBL" id="AZHW01001380">
    <property type="protein sequence ID" value="ETW92768.1"/>
    <property type="molecule type" value="Genomic_DNA"/>
</dbReference>